<dbReference type="AlphaFoldDB" id="A0AAN1XCM1"/>
<feature type="domain" description="Pseudouridine synthase RsuA/RluA-like" evidence="1">
    <location>
        <begin position="22"/>
        <end position="168"/>
    </location>
</feature>
<protein>
    <submittedName>
        <fullName evidence="2">Ribosomal large subunit pseudouridine synthase A</fullName>
    </submittedName>
</protein>
<dbReference type="KEGG" id="seme:MIZ01_2709"/>
<reference evidence="2 3" key="1">
    <citation type="journal article" date="2022" name="Int. J. Syst. Evol. Microbiol.">
        <title>&lt;i&gt;Sideroxyarcus emersonii&lt;/i&gt; gen. nov. sp. nov., a neutrophilic, microaerobic iron- and thiosulfate-oxidizing bacterium isolated from iron-rich wetland sediment.</title>
        <authorList>
            <person name="Kato S."/>
            <person name="Itoh T."/>
            <person name="Iino T."/>
            <person name="Ohkuma M."/>
        </authorList>
    </citation>
    <scope>NUCLEOTIDE SEQUENCE [LARGE SCALE GENOMIC DNA]</scope>
    <source>
        <strain evidence="2 3">MIZ01</strain>
    </source>
</reference>
<dbReference type="CDD" id="cd02869">
    <property type="entry name" value="PseudoU_synth_RluA_like"/>
    <property type="match status" value="1"/>
</dbReference>
<dbReference type="GO" id="GO:0000455">
    <property type="term" value="P:enzyme-directed rRNA pseudouridine synthesis"/>
    <property type="evidence" value="ECO:0007669"/>
    <property type="project" value="TreeGrafter"/>
</dbReference>
<dbReference type="RefSeq" id="WP_237247410.1">
    <property type="nucleotide sequence ID" value="NZ_AP023423.1"/>
</dbReference>
<accession>A0AAN1XCM1</accession>
<sequence length="214" mass="23060">MTGLAIPPGNSAPDLLYSDESLLVAVKPAGLLAVPGRGADKQDCLSLRLQQEFPDVLVVHRLDMATSGLLVFARGVSMQRRLSNMFRDREVDKRYVAVVAGRLEPAAGEVDLPIAADWPNRPLRKIDAVAGKPSLTRYRSLSHGVDCTRVELEPVTGRTHQLRIHMAAIGHPILGDALYGDSASAPRLLLHACSLGFAHPLSGAPLNFSHPPPF</sequence>
<dbReference type="GO" id="GO:0003723">
    <property type="term" value="F:RNA binding"/>
    <property type="evidence" value="ECO:0007669"/>
    <property type="project" value="InterPro"/>
</dbReference>
<dbReference type="InterPro" id="IPR006224">
    <property type="entry name" value="PsdUridine_synth_RluA-like_CS"/>
</dbReference>
<dbReference type="GO" id="GO:0009982">
    <property type="term" value="F:pseudouridine synthase activity"/>
    <property type="evidence" value="ECO:0007669"/>
    <property type="project" value="InterPro"/>
</dbReference>
<dbReference type="InterPro" id="IPR020103">
    <property type="entry name" value="PsdUridine_synth_cat_dom_sf"/>
</dbReference>
<dbReference type="Pfam" id="PF00849">
    <property type="entry name" value="PseudoU_synth_2"/>
    <property type="match status" value="1"/>
</dbReference>
<evidence type="ECO:0000313" key="2">
    <source>
        <dbReference type="EMBL" id="BCK88903.1"/>
    </source>
</evidence>
<name>A0AAN1XCM1_9PROT</name>
<evidence type="ECO:0000313" key="3">
    <source>
        <dbReference type="Proteomes" id="UP001320326"/>
    </source>
</evidence>
<dbReference type="EMBL" id="AP023423">
    <property type="protein sequence ID" value="BCK88903.1"/>
    <property type="molecule type" value="Genomic_DNA"/>
</dbReference>
<dbReference type="GO" id="GO:0140098">
    <property type="term" value="F:catalytic activity, acting on RNA"/>
    <property type="evidence" value="ECO:0007669"/>
    <property type="project" value="UniProtKB-ARBA"/>
</dbReference>
<organism evidence="2 3">
    <name type="scientific">Sideroxyarcus emersonii</name>
    <dbReference type="NCBI Taxonomy" id="2764705"/>
    <lineage>
        <taxon>Bacteria</taxon>
        <taxon>Pseudomonadati</taxon>
        <taxon>Pseudomonadota</taxon>
        <taxon>Betaproteobacteria</taxon>
        <taxon>Nitrosomonadales</taxon>
        <taxon>Gallionellaceae</taxon>
        <taxon>Sideroxyarcus</taxon>
    </lineage>
</organism>
<dbReference type="SUPFAM" id="SSF55120">
    <property type="entry name" value="Pseudouridine synthase"/>
    <property type="match status" value="1"/>
</dbReference>
<keyword evidence="3" id="KW-1185">Reference proteome</keyword>
<dbReference type="InterPro" id="IPR050188">
    <property type="entry name" value="RluA_PseudoU_synthase"/>
</dbReference>
<dbReference type="PANTHER" id="PTHR21600:SF89">
    <property type="entry name" value="RIBOSOMAL LARGE SUBUNIT PSEUDOURIDINE SYNTHASE A"/>
    <property type="match status" value="1"/>
</dbReference>
<evidence type="ECO:0000259" key="1">
    <source>
        <dbReference type="Pfam" id="PF00849"/>
    </source>
</evidence>
<dbReference type="PROSITE" id="PS01129">
    <property type="entry name" value="PSI_RLU"/>
    <property type="match status" value="1"/>
</dbReference>
<dbReference type="InterPro" id="IPR006145">
    <property type="entry name" value="PsdUridine_synth_RsuA/RluA"/>
</dbReference>
<dbReference type="Gene3D" id="3.30.2350.10">
    <property type="entry name" value="Pseudouridine synthase"/>
    <property type="match status" value="1"/>
</dbReference>
<dbReference type="PANTHER" id="PTHR21600">
    <property type="entry name" value="MITOCHONDRIAL RNA PSEUDOURIDINE SYNTHASE"/>
    <property type="match status" value="1"/>
</dbReference>
<dbReference type="Proteomes" id="UP001320326">
    <property type="component" value="Chromosome"/>
</dbReference>
<proteinExistence type="predicted"/>
<gene>
    <name evidence="2" type="ORF">MIZ01_2709</name>
</gene>